<dbReference type="InterPro" id="IPR013783">
    <property type="entry name" value="Ig-like_fold"/>
</dbReference>
<dbReference type="InterPro" id="IPR003961">
    <property type="entry name" value="FN3_dom"/>
</dbReference>
<feature type="compositionally biased region" description="Polar residues" evidence="13">
    <location>
        <begin position="866"/>
        <end position="882"/>
    </location>
</feature>
<evidence type="ECO:0008006" key="19">
    <source>
        <dbReference type="Google" id="ProtNLM"/>
    </source>
</evidence>
<feature type="region of interest" description="Disordered" evidence="13">
    <location>
        <begin position="814"/>
        <end position="974"/>
    </location>
</feature>
<dbReference type="InterPro" id="IPR036179">
    <property type="entry name" value="Ig-like_dom_sf"/>
</dbReference>
<dbReference type="FunFam" id="2.60.40.10:FF:000078">
    <property type="entry name" value="Neuronal cell adhesion molecule"/>
    <property type="match status" value="1"/>
</dbReference>
<dbReference type="SUPFAM" id="SSF48726">
    <property type="entry name" value="Immunoglobulin"/>
    <property type="match status" value="6"/>
</dbReference>
<feature type="signal peptide" evidence="14">
    <location>
        <begin position="1"/>
        <end position="25"/>
    </location>
</feature>
<reference evidence="17 18" key="1">
    <citation type="submission" date="2021-06" db="EMBL/GenBank/DDBJ databases">
        <authorList>
            <person name="Palmer J.M."/>
        </authorList>
    </citation>
    <scope>NUCLEOTIDE SEQUENCE [LARGE SCALE GENOMIC DNA]</scope>
    <source>
        <strain evidence="17 18">MEX-2019</strain>
        <tissue evidence="17">Muscle</tissue>
    </source>
</reference>
<feature type="domain" description="Fibronectin type-III" evidence="16">
    <location>
        <begin position="631"/>
        <end position="726"/>
    </location>
</feature>
<evidence type="ECO:0000256" key="11">
    <source>
        <dbReference type="ARBA" id="ARBA00023180"/>
    </source>
</evidence>
<keyword evidence="7" id="KW-0130">Cell adhesion</keyword>
<dbReference type="GO" id="GO:0005886">
    <property type="term" value="C:plasma membrane"/>
    <property type="evidence" value="ECO:0007669"/>
    <property type="project" value="UniProtKB-SubCell"/>
</dbReference>
<feature type="domain" description="Ig-like" evidence="15">
    <location>
        <begin position="339"/>
        <end position="426"/>
    </location>
</feature>
<sequence>MLAKGGHAALTLMSLLLLLWKEAAGIEVPQDSKIQQDLKQPPTIIKQSVKDYIVDPRDNTIVIECEAKGNPVPTFSWRRNGRVFNIGTDPRVTMRKRLGTLEIGFRNGGRPEDYEGEYQCFATNDFGVALSNKILLRVSKAPLWPKEMLEPMFVTEGSFLILPCNPPPGLPPPVIFWMDSNMTAIPQDRRVSMGLNGDLYFSNVLVQDGQKDYSCNARFQFTYTIQQKNPFTLKVQPSRKVAESLPSFLSPLGSESSKMVLRDEQLLLECIAAGLPTPIIKWFKRGGDLPAQKVKFENYNKTLKILSVSEEDGGNYVCMAVNHLGSVRHSIYVQVKAAPYWLDRPTNLVLAPEENGRLVCRANGNPKPNIQWLINGEPIESVPPSTNRDLLGDTILFRGVQIGSSAVYQCNASNQHGYLLANAFVSVLDMPPRMLGPKNQLIKVIVNNRTFLNCPFFGSPLPELRWFKNGQGSKLDGGQYRVYNNGTLEIKRARKEDEGKYTCVANNILGKADNRVELVVKEPTRIIQAPKDQSVVRGSEASFHCKVESNDLPYKVTWTKDGEPVYLGWRLKKDEEFLNISTVTKDDEGMYTCTVKSEMDQHSASAHLSVSEDTSLNASVFSALPPGRPDPPMDLDLSDPAARSVRLTWIPGNDHRSPVTEFLVQFEEDRWEPGRWQDLSSFPGDLNSVILQLAPYVNYQFRVIAINSVGRSQPSWPSPRYKTSGAPPDAIPKDLRGWGSKKDNMEITWEVSGNPATFLAWNNKGLTCFNDFYNDGIFYGFIHFSKNGAAPHLVRLTIRPMPAAPALHERETCTSWVNGPGRPTAPGRAQPASHSSAGTRRAPPLHPPDLSPAPGGGVREYVGCTHSLTAQTASPSTIAKSQPNPPQLDRAPNPGTEIQKNPNNPERGEMPEIKTRESGRCNMGPPLQVRRPLSSPMHQRFLGQGTGPKPRRHACQDPSLPGPARTPARDNTPV</sequence>
<dbReference type="GO" id="GO:0098632">
    <property type="term" value="F:cell-cell adhesion mediator activity"/>
    <property type="evidence" value="ECO:0007669"/>
    <property type="project" value="TreeGrafter"/>
</dbReference>
<dbReference type="Pfam" id="PF07679">
    <property type="entry name" value="I-set"/>
    <property type="match status" value="3"/>
</dbReference>
<comment type="caution">
    <text evidence="17">The sequence shown here is derived from an EMBL/GenBank/DDBJ whole genome shotgun (WGS) entry which is preliminary data.</text>
</comment>
<evidence type="ECO:0000256" key="12">
    <source>
        <dbReference type="ARBA" id="ARBA00023319"/>
    </source>
</evidence>
<evidence type="ECO:0000256" key="10">
    <source>
        <dbReference type="ARBA" id="ARBA00023157"/>
    </source>
</evidence>
<keyword evidence="4" id="KW-0812">Transmembrane</keyword>
<dbReference type="PROSITE" id="PS50835">
    <property type="entry name" value="IG_LIKE"/>
    <property type="match status" value="6"/>
</dbReference>
<gene>
    <name evidence="17" type="ORF">CRENBAI_010688</name>
</gene>
<keyword evidence="18" id="KW-1185">Reference proteome</keyword>
<dbReference type="Pfam" id="PF00041">
    <property type="entry name" value="fn3"/>
    <property type="match status" value="1"/>
</dbReference>
<evidence type="ECO:0000256" key="7">
    <source>
        <dbReference type="ARBA" id="ARBA00022889"/>
    </source>
</evidence>
<dbReference type="FunFam" id="2.60.40.10:FF:000017">
    <property type="entry name" value="Down syndrome cell adhesion molecule b"/>
    <property type="match status" value="1"/>
</dbReference>
<dbReference type="InterPro" id="IPR036116">
    <property type="entry name" value="FN3_sf"/>
</dbReference>
<dbReference type="FunFam" id="2.60.40.10:FF:000347">
    <property type="entry name" value="Neuronal cell adhesion molecule"/>
    <property type="match status" value="1"/>
</dbReference>
<dbReference type="FunFam" id="2.60.40.10:FF:000114">
    <property type="entry name" value="Neuronal cell adhesion molecule"/>
    <property type="match status" value="1"/>
</dbReference>
<keyword evidence="12" id="KW-0393">Immunoglobulin domain</keyword>
<evidence type="ECO:0000256" key="3">
    <source>
        <dbReference type="ARBA" id="ARBA00022475"/>
    </source>
</evidence>
<keyword evidence="3" id="KW-1003">Cell membrane</keyword>
<evidence type="ECO:0000259" key="15">
    <source>
        <dbReference type="PROSITE" id="PS50835"/>
    </source>
</evidence>
<feature type="domain" description="Ig-like" evidence="15">
    <location>
        <begin position="145"/>
        <end position="226"/>
    </location>
</feature>
<keyword evidence="8" id="KW-1133">Transmembrane helix</keyword>
<dbReference type="SMART" id="SM00409">
    <property type="entry name" value="IG"/>
    <property type="match status" value="6"/>
</dbReference>
<evidence type="ECO:0000256" key="13">
    <source>
        <dbReference type="SAM" id="MobiDB-lite"/>
    </source>
</evidence>
<dbReference type="InterPro" id="IPR013098">
    <property type="entry name" value="Ig_I-set"/>
</dbReference>
<dbReference type="AlphaFoldDB" id="A0AAV9RYM1"/>
<dbReference type="SMART" id="SM00408">
    <property type="entry name" value="IGc2"/>
    <property type="match status" value="5"/>
</dbReference>
<evidence type="ECO:0000256" key="2">
    <source>
        <dbReference type="ARBA" id="ARBA00008588"/>
    </source>
</evidence>
<dbReference type="SMART" id="SM00060">
    <property type="entry name" value="FN3"/>
    <property type="match status" value="1"/>
</dbReference>
<evidence type="ECO:0000259" key="16">
    <source>
        <dbReference type="PROSITE" id="PS50853"/>
    </source>
</evidence>
<dbReference type="FunFam" id="2.60.40.10:FF:000057">
    <property type="entry name" value="neural cell adhesion molecule L1"/>
    <property type="match status" value="1"/>
</dbReference>
<evidence type="ECO:0000313" key="17">
    <source>
        <dbReference type="EMBL" id="KAK5614090.1"/>
    </source>
</evidence>
<evidence type="ECO:0000256" key="8">
    <source>
        <dbReference type="ARBA" id="ARBA00022989"/>
    </source>
</evidence>
<evidence type="ECO:0000256" key="14">
    <source>
        <dbReference type="SAM" id="SignalP"/>
    </source>
</evidence>
<evidence type="ECO:0000313" key="18">
    <source>
        <dbReference type="Proteomes" id="UP001311232"/>
    </source>
</evidence>
<dbReference type="Pfam" id="PF13927">
    <property type="entry name" value="Ig_3"/>
    <property type="match status" value="2"/>
</dbReference>
<dbReference type="GO" id="GO:0007420">
    <property type="term" value="P:brain development"/>
    <property type="evidence" value="ECO:0007669"/>
    <property type="project" value="TreeGrafter"/>
</dbReference>
<dbReference type="Proteomes" id="UP001311232">
    <property type="component" value="Unassembled WGS sequence"/>
</dbReference>
<dbReference type="CDD" id="cd00063">
    <property type="entry name" value="FN3"/>
    <property type="match status" value="1"/>
</dbReference>
<proteinExistence type="inferred from homology"/>
<keyword evidence="11" id="KW-0325">Glycoprotein</keyword>
<dbReference type="SUPFAM" id="SSF49265">
    <property type="entry name" value="Fibronectin type III"/>
    <property type="match status" value="1"/>
</dbReference>
<feature type="domain" description="Ig-like" evidence="15">
    <location>
        <begin position="42"/>
        <end position="131"/>
    </location>
</feature>
<evidence type="ECO:0000256" key="9">
    <source>
        <dbReference type="ARBA" id="ARBA00023136"/>
    </source>
</evidence>
<evidence type="ECO:0000256" key="5">
    <source>
        <dbReference type="ARBA" id="ARBA00022729"/>
    </source>
</evidence>
<dbReference type="InterPro" id="IPR003598">
    <property type="entry name" value="Ig_sub2"/>
</dbReference>
<protein>
    <recommendedName>
        <fullName evidence="19">Neurofascin</fullName>
    </recommendedName>
</protein>
<dbReference type="PANTHER" id="PTHR44170">
    <property type="entry name" value="PROTEIN SIDEKICK"/>
    <property type="match status" value="1"/>
</dbReference>
<dbReference type="GO" id="GO:0007411">
    <property type="term" value="P:axon guidance"/>
    <property type="evidence" value="ECO:0007669"/>
    <property type="project" value="TreeGrafter"/>
</dbReference>
<dbReference type="PROSITE" id="PS50853">
    <property type="entry name" value="FN3"/>
    <property type="match status" value="1"/>
</dbReference>
<organism evidence="17 18">
    <name type="scientific">Crenichthys baileyi</name>
    <name type="common">White River springfish</name>
    <dbReference type="NCBI Taxonomy" id="28760"/>
    <lineage>
        <taxon>Eukaryota</taxon>
        <taxon>Metazoa</taxon>
        <taxon>Chordata</taxon>
        <taxon>Craniata</taxon>
        <taxon>Vertebrata</taxon>
        <taxon>Euteleostomi</taxon>
        <taxon>Actinopterygii</taxon>
        <taxon>Neopterygii</taxon>
        <taxon>Teleostei</taxon>
        <taxon>Neoteleostei</taxon>
        <taxon>Acanthomorphata</taxon>
        <taxon>Ovalentaria</taxon>
        <taxon>Atherinomorphae</taxon>
        <taxon>Cyprinodontiformes</taxon>
        <taxon>Goodeidae</taxon>
        <taxon>Crenichthys</taxon>
    </lineage>
</organism>
<dbReference type="PANTHER" id="PTHR44170:SF12">
    <property type="entry name" value="NEUROFASCIN"/>
    <property type="match status" value="1"/>
</dbReference>
<evidence type="ECO:0000256" key="6">
    <source>
        <dbReference type="ARBA" id="ARBA00022737"/>
    </source>
</evidence>
<dbReference type="GO" id="GO:0030424">
    <property type="term" value="C:axon"/>
    <property type="evidence" value="ECO:0007669"/>
    <property type="project" value="TreeGrafter"/>
</dbReference>
<dbReference type="InterPro" id="IPR003599">
    <property type="entry name" value="Ig_sub"/>
</dbReference>
<dbReference type="FunFam" id="2.60.40.10:FF:000005">
    <property type="entry name" value="Neuronal cell adhesion molecule"/>
    <property type="match status" value="1"/>
</dbReference>
<comment type="subcellular location">
    <subcellularLocation>
        <location evidence="1">Cell membrane</location>
        <topology evidence="1">Single-pass type I membrane protein</topology>
    </subcellularLocation>
</comment>
<dbReference type="FunFam" id="2.60.40.10:FF:000038">
    <property type="entry name" value="Neuronal cell adhesion molecule"/>
    <property type="match status" value="1"/>
</dbReference>
<keyword evidence="5 14" id="KW-0732">Signal</keyword>
<keyword evidence="10" id="KW-1015">Disulfide bond</keyword>
<feature type="domain" description="Ig-like" evidence="15">
    <location>
        <begin position="437"/>
        <end position="521"/>
    </location>
</feature>
<accession>A0AAV9RYM1</accession>
<feature type="chain" id="PRO_5043922834" description="Neurofascin" evidence="14">
    <location>
        <begin position="26"/>
        <end position="974"/>
    </location>
</feature>
<feature type="domain" description="Ig-like" evidence="15">
    <location>
        <begin position="523"/>
        <end position="611"/>
    </location>
</feature>
<name>A0AAV9RYM1_9TELE</name>
<feature type="compositionally biased region" description="Basic and acidic residues" evidence="13">
    <location>
        <begin position="906"/>
        <end position="919"/>
    </location>
</feature>
<dbReference type="EMBL" id="JAHHUM010001174">
    <property type="protein sequence ID" value="KAK5614090.1"/>
    <property type="molecule type" value="Genomic_DNA"/>
</dbReference>
<dbReference type="InterPro" id="IPR007110">
    <property type="entry name" value="Ig-like_dom"/>
</dbReference>
<evidence type="ECO:0000256" key="4">
    <source>
        <dbReference type="ARBA" id="ARBA00022692"/>
    </source>
</evidence>
<dbReference type="Gene3D" id="2.60.40.10">
    <property type="entry name" value="Immunoglobulins"/>
    <property type="match status" value="7"/>
</dbReference>
<evidence type="ECO:0000256" key="1">
    <source>
        <dbReference type="ARBA" id="ARBA00004251"/>
    </source>
</evidence>
<keyword evidence="6" id="KW-0677">Repeat</keyword>
<feature type="domain" description="Ig-like" evidence="15">
    <location>
        <begin position="246"/>
        <end position="334"/>
    </location>
</feature>
<keyword evidence="9" id="KW-0472">Membrane</keyword>
<comment type="similarity">
    <text evidence="2">Belongs to the immunoglobulin superfamily. L1/neurofascin/NgCAM family.</text>
</comment>